<evidence type="ECO:0000313" key="8">
    <source>
        <dbReference type="Proteomes" id="UP001162972"/>
    </source>
</evidence>
<dbReference type="GO" id="GO:0005634">
    <property type="term" value="C:nucleus"/>
    <property type="evidence" value="ECO:0007669"/>
    <property type="project" value="UniProtKB-SubCell"/>
</dbReference>
<sequence length="132" mass="15187">MRGVYFKNMKWQAAIKVDKKQIHLGTVGSQDDAAHLYDRCNQNSLERLLSCVGREPNFELSEEEKQELRKFKWDEFLAITRSAINNKKHKRRIGVGLQKRSETTLQDGDWDGKERLNGFSASEDVEPDSSAS</sequence>
<dbReference type="InterPro" id="IPR036955">
    <property type="entry name" value="AP2/ERF_dom_sf"/>
</dbReference>
<keyword evidence="5" id="KW-0539">Nucleus</keyword>
<evidence type="ECO:0000256" key="2">
    <source>
        <dbReference type="ARBA" id="ARBA00023015"/>
    </source>
</evidence>
<dbReference type="AlphaFoldDB" id="A0AAD6NSS5"/>
<evidence type="ECO:0000256" key="5">
    <source>
        <dbReference type="ARBA" id="ARBA00023242"/>
    </source>
</evidence>
<evidence type="ECO:0000256" key="3">
    <source>
        <dbReference type="ARBA" id="ARBA00023125"/>
    </source>
</evidence>
<name>A0AAD6NSS5_9ROSI</name>
<keyword evidence="4" id="KW-0804">Transcription</keyword>
<keyword evidence="2" id="KW-0805">Transcription regulation</keyword>
<feature type="region of interest" description="Disordered" evidence="6">
    <location>
        <begin position="104"/>
        <end position="132"/>
    </location>
</feature>
<evidence type="ECO:0008006" key="9">
    <source>
        <dbReference type="Google" id="ProtNLM"/>
    </source>
</evidence>
<dbReference type="SUPFAM" id="SSF54171">
    <property type="entry name" value="DNA-binding domain"/>
    <property type="match status" value="1"/>
</dbReference>
<gene>
    <name evidence="7" type="ORF">OIU84_012033</name>
</gene>
<evidence type="ECO:0000313" key="7">
    <source>
        <dbReference type="EMBL" id="KAJ6403750.1"/>
    </source>
</evidence>
<dbReference type="EMBL" id="JAPFFJ010000017">
    <property type="protein sequence ID" value="KAJ6403750.1"/>
    <property type="molecule type" value="Genomic_DNA"/>
</dbReference>
<dbReference type="GO" id="GO:0003700">
    <property type="term" value="F:DNA-binding transcription factor activity"/>
    <property type="evidence" value="ECO:0007669"/>
    <property type="project" value="InterPro"/>
</dbReference>
<evidence type="ECO:0000256" key="6">
    <source>
        <dbReference type="SAM" id="MobiDB-lite"/>
    </source>
</evidence>
<protein>
    <recommendedName>
        <fullName evidence="9">AP2/ERF domain-containing protein</fullName>
    </recommendedName>
</protein>
<dbReference type="GO" id="GO:0003677">
    <property type="term" value="F:DNA binding"/>
    <property type="evidence" value="ECO:0007669"/>
    <property type="project" value="UniProtKB-KW"/>
</dbReference>
<evidence type="ECO:0000256" key="4">
    <source>
        <dbReference type="ARBA" id="ARBA00023163"/>
    </source>
</evidence>
<accession>A0AAD6NSS5</accession>
<feature type="compositionally biased region" description="Acidic residues" evidence="6">
    <location>
        <begin position="123"/>
        <end position="132"/>
    </location>
</feature>
<dbReference type="InterPro" id="IPR016177">
    <property type="entry name" value="DNA-bd_dom_sf"/>
</dbReference>
<reference evidence="7 8" key="1">
    <citation type="journal article" date="2023" name="Int. J. Mol. Sci.">
        <title>De Novo Assembly and Annotation of 11 Diverse Shrub Willow (Salix) Genomes Reveals Novel Gene Organization in Sex-Linked Regions.</title>
        <authorList>
            <person name="Hyden B."/>
            <person name="Feng K."/>
            <person name="Yates T.B."/>
            <person name="Jawdy S."/>
            <person name="Cereghino C."/>
            <person name="Smart L.B."/>
            <person name="Muchero W."/>
        </authorList>
    </citation>
    <scope>NUCLEOTIDE SEQUENCE [LARGE SCALE GENOMIC DNA]</scope>
    <source>
        <tissue evidence="7">Shoot tip</tissue>
    </source>
</reference>
<dbReference type="Gene3D" id="3.30.730.10">
    <property type="entry name" value="AP2/ERF domain"/>
    <property type="match status" value="1"/>
</dbReference>
<comment type="subcellular location">
    <subcellularLocation>
        <location evidence="1">Nucleus</location>
    </subcellularLocation>
</comment>
<comment type="caution">
    <text evidence="7">The sequence shown here is derived from an EMBL/GenBank/DDBJ whole genome shotgun (WGS) entry which is preliminary data.</text>
</comment>
<proteinExistence type="predicted"/>
<keyword evidence="8" id="KW-1185">Reference proteome</keyword>
<keyword evidence="3" id="KW-0238">DNA-binding</keyword>
<dbReference type="Proteomes" id="UP001162972">
    <property type="component" value="Chromosome 2"/>
</dbReference>
<evidence type="ECO:0000256" key="1">
    <source>
        <dbReference type="ARBA" id="ARBA00004123"/>
    </source>
</evidence>
<organism evidence="7 8">
    <name type="scientific">Salix udensis</name>
    <dbReference type="NCBI Taxonomy" id="889485"/>
    <lineage>
        <taxon>Eukaryota</taxon>
        <taxon>Viridiplantae</taxon>
        <taxon>Streptophyta</taxon>
        <taxon>Embryophyta</taxon>
        <taxon>Tracheophyta</taxon>
        <taxon>Spermatophyta</taxon>
        <taxon>Magnoliopsida</taxon>
        <taxon>eudicotyledons</taxon>
        <taxon>Gunneridae</taxon>
        <taxon>Pentapetalae</taxon>
        <taxon>rosids</taxon>
        <taxon>fabids</taxon>
        <taxon>Malpighiales</taxon>
        <taxon>Salicaceae</taxon>
        <taxon>Saliceae</taxon>
        <taxon>Salix</taxon>
    </lineage>
</organism>